<proteinExistence type="predicted"/>
<sequence length="185" mass="21695">MLDAILQDTELFALCRGECSENNVCIEFDELMAEDKFLILKTDAYYSSSRMHNPPPSLDCLIVVECEMNPCYDFYLIEMKDIRSPDGFEVKNIRKKFATVIEDFLKNKFGHVFSNPDYCLNTFKLYFVSDACRMKKKFPAMTQDEYRKKILGTKYETFLSMKPFEFRGKKAMIDPRLPNPMIEVC</sequence>
<accession>A0A975BF83</accession>
<dbReference type="Proteomes" id="UP000663722">
    <property type="component" value="Chromosome"/>
</dbReference>
<keyword evidence="2" id="KW-1185">Reference proteome</keyword>
<dbReference type="EMBL" id="CP061800">
    <property type="protein sequence ID" value="QTA84183.1"/>
    <property type="molecule type" value="Genomic_DNA"/>
</dbReference>
<dbReference type="KEGG" id="dmm:dnm_001770"/>
<evidence type="ECO:0000313" key="2">
    <source>
        <dbReference type="Proteomes" id="UP000663722"/>
    </source>
</evidence>
<name>A0A975BF83_9BACT</name>
<reference evidence="1" key="1">
    <citation type="journal article" date="2021" name="Microb. Physiol.">
        <title>Proteogenomic Insights into the Physiology of Marine, Sulfate-Reducing, Filamentous Desulfonema limicola and Desulfonema magnum.</title>
        <authorList>
            <person name="Schnaars V."/>
            <person name="Wohlbrand L."/>
            <person name="Scheve S."/>
            <person name="Hinrichs C."/>
            <person name="Reinhardt R."/>
            <person name="Rabus R."/>
        </authorList>
    </citation>
    <scope>NUCLEOTIDE SEQUENCE</scope>
    <source>
        <strain evidence="1">4be13</strain>
    </source>
</reference>
<evidence type="ECO:0000313" key="1">
    <source>
        <dbReference type="EMBL" id="QTA84183.1"/>
    </source>
</evidence>
<protein>
    <submittedName>
        <fullName evidence="1">Uncharacterized protein</fullName>
    </submittedName>
</protein>
<dbReference type="AlphaFoldDB" id="A0A975BF83"/>
<dbReference type="RefSeq" id="WP_207680786.1">
    <property type="nucleotide sequence ID" value="NZ_CP061800.1"/>
</dbReference>
<organism evidence="1 2">
    <name type="scientific">Desulfonema magnum</name>
    <dbReference type="NCBI Taxonomy" id="45655"/>
    <lineage>
        <taxon>Bacteria</taxon>
        <taxon>Pseudomonadati</taxon>
        <taxon>Thermodesulfobacteriota</taxon>
        <taxon>Desulfobacteria</taxon>
        <taxon>Desulfobacterales</taxon>
        <taxon>Desulfococcaceae</taxon>
        <taxon>Desulfonema</taxon>
    </lineage>
</organism>
<gene>
    <name evidence="1" type="ORF">dnm_001770</name>
</gene>